<evidence type="ECO:0000313" key="2">
    <source>
        <dbReference type="Proteomes" id="UP000001318"/>
    </source>
</evidence>
<dbReference type="KEGG" id="cms:pCSL0050"/>
<reference evidence="1 2" key="1">
    <citation type="journal article" date="2008" name="J. Bacteriol.">
        <title>Genome of the actinomycete plant pathogen Clavibacter michiganensis subsp. sepedonicus suggests recent niche adaptation.</title>
        <authorList>
            <person name="Bentley S.D."/>
            <person name="Corton C."/>
            <person name="Brown S.E."/>
            <person name="Barron A."/>
            <person name="Clark L."/>
            <person name="Doggett J."/>
            <person name="Harris B."/>
            <person name="Ormond D."/>
            <person name="Quail M.A."/>
            <person name="May G."/>
            <person name="Francis D."/>
            <person name="Knudson D."/>
            <person name="Parkhill J."/>
            <person name="Ishimaru C.A."/>
        </authorList>
    </citation>
    <scope>NUCLEOTIDE SEQUENCE [LARGE SCALE GENOMIC DNA]</scope>
    <source>
        <strain evidence="2">ATCC 33113 / DSM 20744 / JCM 9667 / LMG 2889 / ICMP 2535 / C-1</strain>
    </source>
</reference>
<dbReference type="RefSeq" id="WP_012300360.1">
    <property type="nucleotide sequence ID" value="NC_010408.1"/>
</dbReference>
<geneLocation type="plasmid" evidence="1 2">
    <name>pCSL1</name>
</geneLocation>
<evidence type="ECO:0000313" key="1">
    <source>
        <dbReference type="EMBL" id="CAQ03293.1"/>
    </source>
</evidence>
<protein>
    <submittedName>
        <fullName evidence="1">Membrane protein</fullName>
    </submittedName>
</protein>
<keyword evidence="1" id="KW-0614">Plasmid</keyword>
<accession>B0RJA3</accession>
<dbReference type="Proteomes" id="UP000001318">
    <property type="component" value="Plasmid pCSL1"/>
</dbReference>
<keyword evidence="2" id="KW-1185">Reference proteome</keyword>
<gene>
    <name evidence="1" type="ordered locus">pCSL0050</name>
</gene>
<sequence>MSTHTPEGRFVYGGLRPDLDLPGADLVLPKSIYESADGQLWQARFARQDGLGRVWKPVKGVSAKRKRQLNRLIIVALGFTLLAPLVVHMARFSFGFVNPEVAACALGITGVVAAIAVMQVTENEVVVARADSPDTDEPTPGGPVDS</sequence>
<organism evidence="1 2">
    <name type="scientific">Clavibacter sepedonicus</name>
    <name type="common">Clavibacter michiganensis subsp. sepedonicus</name>
    <dbReference type="NCBI Taxonomy" id="31964"/>
    <lineage>
        <taxon>Bacteria</taxon>
        <taxon>Bacillati</taxon>
        <taxon>Actinomycetota</taxon>
        <taxon>Actinomycetes</taxon>
        <taxon>Micrococcales</taxon>
        <taxon>Microbacteriaceae</taxon>
        <taxon>Clavibacter</taxon>
    </lineage>
</organism>
<dbReference type="GeneID" id="32917212"/>
<dbReference type="AlphaFoldDB" id="B0RJA3"/>
<name>B0RJA3_CLASE</name>
<dbReference type="EMBL" id="AM849036">
    <property type="protein sequence ID" value="CAQ03293.1"/>
    <property type="molecule type" value="Genomic_DNA"/>
</dbReference>
<dbReference type="OrthoDB" id="9804290at2"/>
<dbReference type="HOGENOM" id="CLU_1774101_0_0_11"/>
<proteinExistence type="predicted"/>